<dbReference type="GO" id="GO:0070403">
    <property type="term" value="F:NAD+ binding"/>
    <property type="evidence" value="ECO:0007669"/>
    <property type="project" value="InterPro"/>
</dbReference>
<reference evidence="15" key="1">
    <citation type="submission" date="2022-01" db="EMBL/GenBank/DDBJ databases">
        <authorList>
            <person name="King R."/>
        </authorList>
    </citation>
    <scope>NUCLEOTIDE SEQUENCE</scope>
</reference>
<dbReference type="InterPro" id="IPR013328">
    <property type="entry name" value="6PGD_dom2"/>
</dbReference>
<comment type="similarity">
    <text evidence="3">Belongs to the 3-hydroxyacyl-CoA dehydrogenase family.</text>
</comment>
<evidence type="ECO:0000256" key="11">
    <source>
        <dbReference type="PIRSR" id="PIRSR000105-1"/>
    </source>
</evidence>
<feature type="binding site" evidence="12">
    <location>
        <position position="115"/>
    </location>
    <ligand>
        <name>NAD(+)</name>
        <dbReference type="ChEBI" id="CHEBI:57540"/>
    </ligand>
</feature>
<evidence type="ECO:0000259" key="13">
    <source>
        <dbReference type="Pfam" id="PF00725"/>
    </source>
</evidence>
<dbReference type="Proteomes" id="UP001152798">
    <property type="component" value="Chromosome 3"/>
</dbReference>
<dbReference type="FunFam" id="3.40.50.720:FF:000009">
    <property type="entry name" value="Fatty oxidation complex, alpha subunit"/>
    <property type="match status" value="1"/>
</dbReference>
<keyword evidence="5" id="KW-0276">Fatty acid metabolism</keyword>
<feature type="binding site" evidence="12">
    <location>
        <position position="137"/>
    </location>
    <ligand>
        <name>NAD(+)</name>
        <dbReference type="ChEBI" id="CHEBI:57540"/>
    </ligand>
</feature>
<evidence type="ECO:0000256" key="9">
    <source>
        <dbReference type="ARBA" id="ARBA00023128"/>
    </source>
</evidence>
<dbReference type="Gene3D" id="3.40.50.720">
    <property type="entry name" value="NAD(P)-binding Rossmann-like Domain"/>
    <property type="match status" value="1"/>
</dbReference>
<feature type="domain" description="3-hydroxyacyl-CoA dehydrogenase NAD binding" evidence="14">
    <location>
        <begin position="17"/>
        <end position="202"/>
    </location>
</feature>
<feature type="site" description="Important for catalytic activity" evidence="11">
    <location>
        <position position="158"/>
    </location>
</feature>
<keyword evidence="6" id="KW-0560">Oxidoreductase</keyword>
<dbReference type="GO" id="GO:0006635">
    <property type="term" value="P:fatty acid beta-oxidation"/>
    <property type="evidence" value="ECO:0007669"/>
    <property type="project" value="TreeGrafter"/>
</dbReference>
<dbReference type="PROSITE" id="PS00067">
    <property type="entry name" value="3HCDH"/>
    <property type="match status" value="1"/>
</dbReference>
<evidence type="ECO:0000256" key="4">
    <source>
        <dbReference type="ARBA" id="ARBA00013000"/>
    </source>
</evidence>
<keyword evidence="16" id="KW-1185">Reference proteome</keyword>
<dbReference type="PANTHER" id="PTHR43561:SF3">
    <property type="entry name" value="HYDROXYACYL-COENZYME A DEHYDROGENASE, MITOCHONDRIAL"/>
    <property type="match status" value="1"/>
</dbReference>
<comment type="catalytic activity">
    <reaction evidence="10">
        <text>a (3S)-3-hydroxyacyl-CoA + NAD(+) = a 3-oxoacyl-CoA + NADH + H(+)</text>
        <dbReference type="Rhea" id="RHEA:22432"/>
        <dbReference type="ChEBI" id="CHEBI:15378"/>
        <dbReference type="ChEBI" id="CHEBI:57318"/>
        <dbReference type="ChEBI" id="CHEBI:57540"/>
        <dbReference type="ChEBI" id="CHEBI:57945"/>
        <dbReference type="ChEBI" id="CHEBI:90726"/>
        <dbReference type="EC" id="1.1.1.35"/>
    </reaction>
</comment>
<dbReference type="InterPro" id="IPR006108">
    <property type="entry name" value="3HC_DH_C"/>
</dbReference>
<feature type="binding site" evidence="12">
    <location>
        <begin position="22"/>
        <end position="27"/>
    </location>
    <ligand>
        <name>NAD(+)</name>
        <dbReference type="ChEBI" id="CHEBI:57540"/>
    </ligand>
</feature>
<feature type="domain" description="3-hydroxyacyl-CoA dehydrogenase C-terminal" evidence="13">
    <location>
        <begin position="204"/>
        <end position="301"/>
    </location>
</feature>
<keyword evidence="9" id="KW-0496">Mitochondrion</keyword>
<evidence type="ECO:0000256" key="5">
    <source>
        <dbReference type="ARBA" id="ARBA00022832"/>
    </source>
</evidence>
<name>A0A9P0H6H3_NEZVI</name>
<dbReference type="SUPFAM" id="SSF51735">
    <property type="entry name" value="NAD(P)-binding Rossmann-fold domains"/>
    <property type="match status" value="1"/>
</dbReference>
<accession>A0A9P0H6H3</accession>
<dbReference type="InterPro" id="IPR006180">
    <property type="entry name" value="3-OHacyl-CoA_DH_CS"/>
</dbReference>
<dbReference type="Pfam" id="PF00725">
    <property type="entry name" value="3HCDH"/>
    <property type="match status" value="1"/>
</dbReference>
<feature type="binding site" evidence="12">
    <location>
        <position position="161"/>
    </location>
    <ligand>
        <name>NAD(+)</name>
        <dbReference type="ChEBI" id="CHEBI:57540"/>
    </ligand>
</feature>
<dbReference type="InterPro" id="IPR022694">
    <property type="entry name" value="3-OHacyl-CoA_DH"/>
</dbReference>
<sequence length="302" mass="33411">MLHTARFSSAAFSGIKNVTVIGGGQMGSGIAQVIAQKGQNVSLIDVSEEALKKSKQTITKGLKKVAKTLYKENPEEGEKFVENSLRQIQFSTDLSGAASESDLVLEAIAEDPELKRKVFASIDKVAPERTIFGTNTSSIPVRDLSVAVERKDRFTGVHFFNPVPVMQLVELVRADTVSDATYNTLFEWLKSIDRKPISCKDTPGFIVNRLLFPFLSEAIKMYERGDAELKDIDLAMKLGLKHPMGPIELADWIGHDTIVSCNAVWRDLHPGDPVFTPLKSQLKLVEEGKLGFKTGEGYHKYK</sequence>
<dbReference type="EC" id="1.1.1.35" evidence="4"/>
<evidence type="ECO:0000256" key="10">
    <source>
        <dbReference type="ARBA" id="ARBA00049556"/>
    </source>
</evidence>
<dbReference type="Pfam" id="PF02737">
    <property type="entry name" value="3HCDH_N"/>
    <property type="match status" value="1"/>
</dbReference>
<dbReference type="InterPro" id="IPR052242">
    <property type="entry name" value="Mito_3-hydroxyacyl-CoA_DH"/>
</dbReference>
<dbReference type="InterPro" id="IPR006176">
    <property type="entry name" value="3-OHacyl-CoA_DH_NAD-bd"/>
</dbReference>
<evidence type="ECO:0000256" key="3">
    <source>
        <dbReference type="ARBA" id="ARBA00009463"/>
    </source>
</evidence>
<evidence type="ECO:0000256" key="12">
    <source>
        <dbReference type="PIRSR" id="PIRSR000105-2"/>
    </source>
</evidence>
<evidence type="ECO:0000256" key="2">
    <source>
        <dbReference type="ARBA" id="ARBA00005005"/>
    </source>
</evidence>
<gene>
    <name evidence="15" type="ORF">NEZAVI_LOCUS6429</name>
</gene>
<comment type="pathway">
    <text evidence="2">Lipid metabolism; fatty acid beta-oxidation.</text>
</comment>
<comment type="subcellular location">
    <subcellularLocation>
        <location evidence="1">Mitochondrion matrix</location>
    </subcellularLocation>
</comment>
<dbReference type="GO" id="GO:0005759">
    <property type="term" value="C:mitochondrial matrix"/>
    <property type="evidence" value="ECO:0007669"/>
    <property type="project" value="UniProtKB-SubCell"/>
</dbReference>
<evidence type="ECO:0000313" key="16">
    <source>
        <dbReference type="Proteomes" id="UP001152798"/>
    </source>
</evidence>
<dbReference type="SUPFAM" id="SSF48179">
    <property type="entry name" value="6-phosphogluconate dehydrogenase C-terminal domain-like"/>
    <property type="match status" value="1"/>
</dbReference>
<feature type="binding site" evidence="12">
    <location>
        <position position="293"/>
    </location>
    <ligand>
        <name>NAD(+)</name>
        <dbReference type="ChEBI" id="CHEBI:57540"/>
    </ligand>
</feature>
<dbReference type="InterPro" id="IPR008927">
    <property type="entry name" value="6-PGluconate_DH-like_C_sf"/>
</dbReference>
<dbReference type="Gene3D" id="1.10.1040.10">
    <property type="entry name" value="N-(1-d-carboxylethyl)-l-norvaline Dehydrogenase, domain 2"/>
    <property type="match status" value="1"/>
</dbReference>
<evidence type="ECO:0000256" key="7">
    <source>
        <dbReference type="ARBA" id="ARBA00023027"/>
    </source>
</evidence>
<evidence type="ECO:0000256" key="8">
    <source>
        <dbReference type="ARBA" id="ARBA00023098"/>
    </source>
</evidence>
<evidence type="ECO:0000256" key="6">
    <source>
        <dbReference type="ARBA" id="ARBA00023002"/>
    </source>
</evidence>
<dbReference type="GO" id="GO:0003857">
    <property type="term" value="F:(3S)-3-hydroxyacyl-CoA dehydrogenase (NAD+) activity"/>
    <property type="evidence" value="ECO:0007669"/>
    <property type="project" value="UniProtKB-EC"/>
</dbReference>
<organism evidence="15 16">
    <name type="scientific">Nezara viridula</name>
    <name type="common">Southern green stink bug</name>
    <name type="synonym">Cimex viridulus</name>
    <dbReference type="NCBI Taxonomy" id="85310"/>
    <lineage>
        <taxon>Eukaryota</taxon>
        <taxon>Metazoa</taxon>
        <taxon>Ecdysozoa</taxon>
        <taxon>Arthropoda</taxon>
        <taxon>Hexapoda</taxon>
        <taxon>Insecta</taxon>
        <taxon>Pterygota</taxon>
        <taxon>Neoptera</taxon>
        <taxon>Paraneoptera</taxon>
        <taxon>Hemiptera</taxon>
        <taxon>Heteroptera</taxon>
        <taxon>Panheteroptera</taxon>
        <taxon>Pentatomomorpha</taxon>
        <taxon>Pentatomoidea</taxon>
        <taxon>Pentatomidae</taxon>
        <taxon>Pentatominae</taxon>
        <taxon>Nezara</taxon>
    </lineage>
</organism>
<dbReference type="AlphaFoldDB" id="A0A9P0H6H3"/>
<keyword evidence="7 12" id="KW-0520">NAD</keyword>
<feature type="binding site" evidence="12">
    <location>
        <position position="110"/>
    </location>
    <ligand>
        <name>NAD(+)</name>
        <dbReference type="ChEBI" id="CHEBI:57540"/>
    </ligand>
</feature>
<proteinExistence type="inferred from homology"/>
<keyword evidence="8" id="KW-0443">Lipid metabolism</keyword>
<evidence type="ECO:0000256" key="1">
    <source>
        <dbReference type="ARBA" id="ARBA00004305"/>
    </source>
</evidence>
<dbReference type="EMBL" id="OV725079">
    <property type="protein sequence ID" value="CAH1396337.1"/>
    <property type="molecule type" value="Genomic_DNA"/>
</dbReference>
<protein>
    <recommendedName>
        <fullName evidence="4">3-hydroxyacyl-CoA dehydrogenase</fullName>
        <ecNumber evidence="4">1.1.1.35</ecNumber>
    </recommendedName>
</protein>
<evidence type="ECO:0000313" key="15">
    <source>
        <dbReference type="EMBL" id="CAH1396337.1"/>
    </source>
</evidence>
<evidence type="ECO:0000259" key="14">
    <source>
        <dbReference type="Pfam" id="PF02737"/>
    </source>
</evidence>
<dbReference type="InterPro" id="IPR036291">
    <property type="entry name" value="NAD(P)-bd_dom_sf"/>
</dbReference>
<dbReference type="PIRSF" id="PIRSF000105">
    <property type="entry name" value="HCDH"/>
    <property type="match status" value="1"/>
</dbReference>
<dbReference type="OrthoDB" id="6585420at2759"/>
<dbReference type="PANTHER" id="PTHR43561">
    <property type="match status" value="1"/>
</dbReference>
<feature type="binding site" evidence="12">
    <location>
        <position position="45"/>
    </location>
    <ligand>
        <name>NAD(+)</name>
        <dbReference type="ChEBI" id="CHEBI:57540"/>
    </ligand>
</feature>